<dbReference type="AlphaFoldDB" id="A0ABC8K1H3"/>
<protein>
    <submittedName>
        <fullName evidence="1">Uncharacterized protein</fullName>
    </submittedName>
</protein>
<name>A0ABC8K1H3_ERUVS</name>
<dbReference type="Proteomes" id="UP001642260">
    <property type="component" value="Unassembled WGS sequence"/>
</dbReference>
<gene>
    <name evidence="1" type="ORF">ERUC_LOCUS15764</name>
</gene>
<accession>A0ABC8K1H3</accession>
<keyword evidence="2" id="KW-1185">Reference proteome</keyword>
<evidence type="ECO:0000313" key="2">
    <source>
        <dbReference type="Proteomes" id="UP001642260"/>
    </source>
</evidence>
<proteinExistence type="predicted"/>
<sequence length="64" mass="7215">MAKILSGCPVVEKLTLYHCRELEVLDLGKSPRLRALEVIIGNMTVPVPGPRRIVAPHIHYLRFP</sequence>
<reference evidence="1 2" key="1">
    <citation type="submission" date="2022-03" db="EMBL/GenBank/DDBJ databases">
        <authorList>
            <person name="Macdonald S."/>
            <person name="Ahmed S."/>
            <person name="Newling K."/>
        </authorList>
    </citation>
    <scope>NUCLEOTIDE SEQUENCE [LARGE SCALE GENOMIC DNA]</scope>
</reference>
<organism evidence="1 2">
    <name type="scientific">Eruca vesicaria subsp. sativa</name>
    <name type="common">Garden rocket</name>
    <name type="synonym">Eruca sativa</name>
    <dbReference type="NCBI Taxonomy" id="29727"/>
    <lineage>
        <taxon>Eukaryota</taxon>
        <taxon>Viridiplantae</taxon>
        <taxon>Streptophyta</taxon>
        <taxon>Embryophyta</taxon>
        <taxon>Tracheophyta</taxon>
        <taxon>Spermatophyta</taxon>
        <taxon>Magnoliopsida</taxon>
        <taxon>eudicotyledons</taxon>
        <taxon>Gunneridae</taxon>
        <taxon>Pentapetalae</taxon>
        <taxon>rosids</taxon>
        <taxon>malvids</taxon>
        <taxon>Brassicales</taxon>
        <taxon>Brassicaceae</taxon>
        <taxon>Brassiceae</taxon>
        <taxon>Eruca</taxon>
    </lineage>
</organism>
<dbReference type="EMBL" id="CAKOAT010147377">
    <property type="protein sequence ID" value="CAH8342009.1"/>
    <property type="molecule type" value="Genomic_DNA"/>
</dbReference>
<comment type="caution">
    <text evidence="1">The sequence shown here is derived from an EMBL/GenBank/DDBJ whole genome shotgun (WGS) entry which is preliminary data.</text>
</comment>
<evidence type="ECO:0000313" key="1">
    <source>
        <dbReference type="EMBL" id="CAH8342009.1"/>
    </source>
</evidence>